<dbReference type="SUPFAM" id="SSF53850">
    <property type="entry name" value="Periplasmic binding protein-like II"/>
    <property type="match status" value="1"/>
</dbReference>
<reference evidence="6 7" key="1">
    <citation type="submission" date="2019-06" db="EMBL/GenBank/DDBJ databases">
        <title>Taxogenomics and systematics of the genus Pantoea.</title>
        <authorList>
            <person name="Tambong J.T."/>
        </authorList>
    </citation>
    <scope>NUCLEOTIDE SEQUENCE [LARGE SCALE GENOMIC DNA]</scope>
    <source>
        <strain evidence="6 7">LMG 24200</strain>
    </source>
</reference>
<dbReference type="PANTHER" id="PTHR30537:SF5">
    <property type="entry name" value="HTH-TYPE TRANSCRIPTIONAL ACTIVATOR TTDR-RELATED"/>
    <property type="match status" value="1"/>
</dbReference>
<evidence type="ECO:0000313" key="6">
    <source>
        <dbReference type="EMBL" id="TPV47726.1"/>
    </source>
</evidence>
<dbReference type="InterPro" id="IPR058163">
    <property type="entry name" value="LysR-type_TF_proteobact-type"/>
</dbReference>
<dbReference type="CDD" id="cd08422">
    <property type="entry name" value="PBP2_CrgA_like"/>
    <property type="match status" value="1"/>
</dbReference>
<dbReference type="Proteomes" id="UP000317747">
    <property type="component" value="Unassembled WGS sequence"/>
</dbReference>
<dbReference type="InterPro" id="IPR036390">
    <property type="entry name" value="WH_DNA-bd_sf"/>
</dbReference>
<dbReference type="GO" id="GO:0003677">
    <property type="term" value="F:DNA binding"/>
    <property type="evidence" value="ECO:0007669"/>
    <property type="project" value="UniProtKB-KW"/>
</dbReference>
<dbReference type="PROSITE" id="PS50931">
    <property type="entry name" value="HTH_LYSR"/>
    <property type="match status" value="1"/>
</dbReference>
<evidence type="ECO:0000256" key="3">
    <source>
        <dbReference type="ARBA" id="ARBA00023125"/>
    </source>
</evidence>
<evidence type="ECO:0000256" key="4">
    <source>
        <dbReference type="ARBA" id="ARBA00023163"/>
    </source>
</evidence>
<dbReference type="AlphaFoldDB" id="A0A506QQB0"/>
<gene>
    <name evidence="6" type="ORF">FJW01_03185</name>
</gene>
<feature type="domain" description="HTH lysR-type" evidence="5">
    <location>
        <begin position="1"/>
        <end position="60"/>
    </location>
</feature>
<dbReference type="Pfam" id="PF00126">
    <property type="entry name" value="HTH_1"/>
    <property type="match status" value="1"/>
</dbReference>
<evidence type="ECO:0000313" key="7">
    <source>
        <dbReference type="Proteomes" id="UP000317747"/>
    </source>
</evidence>
<protein>
    <submittedName>
        <fullName evidence="6">LysR family transcriptional regulator</fullName>
    </submittedName>
</protein>
<dbReference type="RefSeq" id="WP_128084631.1">
    <property type="nucleotide sequence ID" value="NZ_CP071407.1"/>
</dbReference>
<dbReference type="PANTHER" id="PTHR30537">
    <property type="entry name" value="HTH-TYPE TRANSCRIPTIONAL REGULATOR"/>
    <property type="match status" value="1"/>
</dbReference>
<dbReference type="GO" id="GO:0003700">
    <property type="term" value="F:DNA-binding transcription factor activity"/>
    <property type="evidence" value="ECO:0007669"/>
    <property type="project" value="InterPro"/>
</dbReference>
<dbReference type="Gene3D" id="1.10.10.10">
    <property type="entry name" value="Winged helix-like DNA-binding domain superfamily/Winged helix DNA-binding domain"/>
    <property type="match status" value="1"/>
</dbReference>
<sequence length="309" mass="33625">MQNKLTAIQTFIRVAEAGSFSSAARQNGMKQSAVSQQIAALEEALGVVLIHRTTRTMALTEKGQHYLQQVRHLLGAMEELEQQLQPEALPLRGGVHIQLPSGIGQRLMPHLLSFQQAHPGLHLNISLEDRLSDLIAEGVDVAIRLSESPPAALAARQLATVETVLVASPDWLARNGLPQAPEELQRHPHIRFNGVSPEAPLHLVSETGRISVSVGSVLRSNNSDALMKALEAGLGIGGLQTLIGAEALSSGRLVRILPDWRLPDRYLYAVFPDARFISEKVRRLVTQLREAIVQGHINMPADDGRVSAD</sequence>
<evidence type="ECO:0000256" key="2">
    <source>
        <dbReference type="ARBA" id="ARBA00023015"/>
    </source>
</evidence>
<keyword evidence="7" id="KW-1185">Reference proteome</keyword>
<keyword evidence="3" id="KW-0238">DNA-binding</keyword>
<comment type="caution">
    <text evidence="6">The sequence shown here is derived from an EMBL/GenBank/DDBJ whole genome shotgun (WGS) entry which is preliminary data.</text>
</comment>
<dbReference type="Pfam" id="PF03466">
    <property type="entry name" value="LysR_substrate"/>
    <property type="match status" value="1"/>
</dbReference>
<dbReference type="OrthoDB" id="8885940at2"/>
<dbReference type="InterPro" id="IPR036388">
    <property type="entry name" value="WH-like_DNA-bd_sf"/>
</dbReference>
<name>A0A506QQB0_9GAMM</name>
<evidence type="ECO:0000259" key="5">
    <source>
        <dbReference type="PROSITE" id="PS50931"/>
    </source>
</evidence>
<dbReference type="EMBL" id="VHJA01000025">
    <property type="protein sequence ID" value="TPV47726.1"/>
    <property type="molecule type" value="Genomic_DNA"/>
</dbReference>
<dbReference type="InterPro" id="IPR005119">
    <property type="entry name" value="LysR_subst-bd"/>
</dbReference>
<keyword evidence="4" id="KW-0804">Transcription</keyword>
<organism evidence="6 7">
    <name type="scientific">Pantoea deleyi</name>
    <dbReference type="NCBI Taxonomy" id="470932"/>
    <lineage>
        <taxon>Bacteria</taxon>
        <taxon>Pseudomonadati</taxon>
        <taxon>Pseudomonadota</taxon>
        <taxon>Gammaproteobacteria</taxon>
        <taxon>Enterobacterales</taxon>
        <taxon>Erwiniaceae</taxon>
        <taxon>Pantoea</taxon>
    </lineage>
</organism>
<accession>A0A506QQB0</accession>
<dbReference type="SUPFAM" id="SSF46785">
    <property type="entry name" value="Winged helix' DNA-binding domain"/>
    <property type="match status" value="1"/>
</dbReference>
<dbReference type="FunFam" id="1.10.10.10:FF:000001">
    <property type="entry name" value="LysR family transcriptional regulator"/>
    <property type="match status" value="1"/>
</dbReference>
<evidence type="ECO:0000256" key="1">
    <source>
        <dbReference type="ARBA" id="ARBA00009437"/>
    </source>
</evidence>
<proteinExistence type="inferred from homology"/>
<dbReference type="Gene3D" id="3.40.190.290">
    <property type="match status" value="1"/>
</dbReference>
<dbReference type="PRINTS" id="PR00039">
    <property type="entry name" value="HTHLYSR"/>
</dbReference>
<keyword evidence="2" id="KW-0805">Transcription regulation</keyword>
<dbReference type="InterPro" id="IPR000847">
    <property type="entry name" value="LysR_HTH_N"/>
</dbReference>
<comment type="similarity">
    <text evidence="1">Belongs to the LysR transcriptional regulatory family.</text>
</comment>